<keyword evidence="2" id="KW-1185">Reference proteome</keyword>
<dbReference type="InParanoid" id="A0A2P5B6S7"/>
<comment type="caution">
    <text evidence="1">The sequence shown here is derived from an EMBL/GenBank/DDBJ whole genome shotgun (WGS) entry which is preliminary data.</text>
</comment>
<accession>A0A2P5B6S7</accession>
<protein>
    <submittedName>
        <fullName evidence="1">Uncharacterized protein</fullName>
    </submittedName>
</protein>
<dbReference type="EMBL" id="JXTC01000591">
    <property type="protein sequence ID" value="PON44509.1"/>
    <property type="molecule type" value="Genomic_DNA"/>
</dbReference>
<evidence type="ECO:0000313" key="1">
    <source>
        <dbReference type="EMBL" id="PON44509.1"/>
    </source>
</evidence>
<dbReference type="AlphaFoldDB" id="A0A2P5B6S7"/>
<dbReference type="Proteomes" id="UP000237000">
    <property type="component" value="Unassembled WGS sequence"/>
</dbReference>
<organism evidence="1 2">
    <name type="scientific">Trema orientale</name>
    <name type="common">Charcoal tree</name>
    <name type="synonym">Celtis orientalis</name>
    <dbReference type="NCBI Taxonomy" id="63057"/>
    <lineage>
        <taxon>Eukaryota</taxon>
        <taxon>Viridiplantae</taxon>
        <taxon>Streptophyta</taxon>
        <taxon>Embryophyta</taxon>
        <taxon>Tracheophyta</taxon>
        <taxon>Spermatophyta</taxon>
        <taxon>Magnoliopsida</taxon>
        <taxon>eudicotyledons</taxon>
        <taxon>Gunneridae</taxon>
        <taxon>Pentapetalae</taxon>
        <taxon>rosids</taxon>
        <taxon>fabids</taxon>
        <taxon>Rosales</taxon>
        <taxon>Cannabaceae</taxon>
        <taxon>Trema</taxon>
    </lineage>
</organism>
<proteinExistence type="predicted"/>
<reference evidence="2" key="1">
    <citation type="submission" date="2016-06" db="EMBL/GenBank/DDBJ databases">
        <title>Parallel loss of symbiosis genes in relatives of nitrogen-fixing non-legume Parasponia.</title>
        <authorList>
            <person name="Van Velzen R."/>
            <person name="Holmer R."/>
            <person name="Bu F."/>
            <person name="Rutten L."/>
            <person name="Van Zeijl A."/>
            <person name="Liu W."/>
            <person name="Santuari L."/>
            <person name="Cao Q."/>
            <person name="Sharma T."/>
            <person name="Shen D."/>
            <person name="Roswanjaya Y."/>
            <person name="Wardhani T."/>
            <person name="Kalhor M.S."/>
            <person name="Jansen J."/>
            <person name="Van den Hoogen J."/>
            <person name="Gungor B."/>
            <person name="Hartog M."/>
            <person name="Hontelez J."/>
            <person name="Verver J."/>
            <person name="Yang W.-C."/>
            <person name="Schijlen E."/>
            <person name="Repin R."/>
            <person name="Schilthuizen M."/>
            <person name="Schranz E."/>
            <person name="Heidstra R."/>
            <person name="Miyata K."/>
            <person name="Fedorova E."/>
            <person name="Kohlen W."/>
            <person name="Bisseling T."/>
            <person name="Smit S."/>
            <person name="Geurts R."/>
        </authorList>
    </citation>
    <scope>NUCLEOTIDE SEQUENCE [LARGE SCALE GENOMIC DNA]</scope>
    <source>
        <strain evidence="2">cv. RG33-2</strain>
    </source>
</reference>
<sequence length="63" mass="7425">MNYYFVKSWSEFHEILTKCMKCTYADLLICNTCFMTMKCVRHDAGSNMHTPKLLAYLEVKCAF</sequence>
<evidence type="ECO:0000313" key="2">
    <source>
        <dbReference type="Proteomes" id="UP000237000"/>
    </source>
</evidence>
<gene>
    <name evidence="1" type="ORF">TorRG33x02_330620</name>
</gene>
<name>A0A2P5B6S7_TREOI</name>